<feature type="region of interest" description="Disordered" evidence="1">
    <location>
        <begin position="658"/>
        <end position="679"/>
    </location>
</feature>
<dbReference type="AlphaFoldDB" id="G4TEL6"/>
<organism evidence="2 3">
    <name type="scientific">Serendipita indica (strain DSM 11827)</name>
    <name type="common">Root endophyte fungus</name>
    <name type="synonym">Piriformospora indica</name>
    <dbReference type="NCBI Taxonomy" id="1109443"/>
    <lineage>
        <taxon>Eukaryota</taxon>
        <taxon>Fungi</taxon>
        <taxon>Dikarya</taxon>
        <taxon>Basidiomycota</taxon>
        <taxon>Agaricomycotina</taxon>
        <taxon>Agaricomycetes</taxon>
        <taxon>Sebacinales</taxon>
        <taxon>Serendipitaceae</taxon>
        <taxon>Serendipita</taxon>
    </lineage>
</organism>
<dbReference type="EMBL" id="CAFZ01000063">
    <property type="protein sequence ID" value="CCA69759.1"/>
    <property type="molecule type" value="Genomic_DNA"/>
</dbReference>
<dbReference type="OrthoDB" id="3239511at2759"/>
<comment type="caution">
    <text evidence="2">The sequence shown here is derived from an EMBL/GenBank/DDBJ whole genome shotgun (WGS) entry which is preliminary data.</text>
</comment>
<dbReference type="eggNOG" id="ENOG502SIW4">
    <property type="taxonomic scope" value="Eukaryota"/>
</dbReference>
<dbReference type="STRING" id="1109443.G4TEL6"/>
<dbReference type="InterPro" id="IPR041078">
    <property type="entry name" value="Plavaka"/>
</dbReference>
<dbReference type="Pfam" id="PF18759">
    <property type="entry name" value="Plavaka"/>
    <property type="match status" value="1"/>
</dbReference>
<evidence type="ECO:0000313" key="2">
    <source>
        <dbReference type="EMBL" id="CCA69759.1"/>
    </source>
</evidence>
<dbReference type="InParanoid" id="G4TEL6"/>
<dbReference type="OMA" id="EATHEYT"/>
<reference evidence="2 3" key="1">
    <citation type="journal article" date="2011" name="PLoS Pathog.">
        <title>Endophytic Life Strategies Decoded by Genome and Transcriptome Analyses of the Mutualistic Root Symbiont Piriformospora indica.</title>
        <authorList>
            <person name="Zuccaro A."/>
            <person name="Lahrmann U."/>
            <person name="Guldener U."/>
            <person name="Langen G."/>
            <person name="Pfiffi S."/>
            <person name="Biedenkopf D."/>
            <person name="Wong P."/>
            <person name="Samans B."/>
            <person name="Grimm C."/>
            <person name="Basiewicz M."/>
            <person name="Murat C."/>
            <person name="Martin F."/>
            <person name="Kogel K.H."/>
        </authorList>
    </citation>
    <scope>NUCLEOTIDE SEQUENCE [LARGE SCALE GENOMIC DNA]</scope>
    <source>
        <strain evidence="2 3">DSM 11827</strain>
    </source>
</reference>
<protein>
    <submittedName>
        <fullName evidence="2">Uncharacterized protein</fullName>
    </submittedName>
</protein>
<proteinExistence type="predicted"/>
<gene>
    <name evidence="2" type="ORF">PIIN_03700</name>
</gene>
<evidence type="ECO:0000256" key="1">
    <source>
        <dbReference type="SAM" id="MobiDB-lite"/>
    </source>
</evidence>
<sequence length="889" mass="101253">MDWGPLNEPSYSDEEMSVPVEGMATAHGSVRSRNRAEQVNLQVLDNQEDLPIVVSKQPPPALLPPGQRWIQIHPSSNEGPLPERITKDVKLPPYWPFKTYFDFEQAELFLKGHASLDQMDAQLKLNWKGQKGQGPQTVRSAKELLAIWDQAIQLDGQQFKRHHIEVQMKGKSFDFSFYTRDILKAIRDLVSNPLLEDAFNFRPERHYVCRDDGGGNDRVWEEYIHGDDFWEIQTAVAAKLGNSAHPLVISLYMDETQLTNFGSNTLWPVYFWIANIPTSMRRSFGPGSAKLLGYLPKVHSNQGVRAADIAHLRNLVFHECFRVILQPLSDLSRFGGVFRTGNGSHLQLVPIIGLRLGDYPEMCRMASIISDGAAACPMGTTPTNEFTQTTIVCPPRDHASEVKAVRNEVGTSSSFDPDMPSTKSYGIRAVESGFAPAINTFFPGCRTFGLDTLHWESQGEYGRTWLPELLNQLTDKLKAALNYQFQKTPQYPDLIHFAQGITSLQWRSGSDHRAISKLIVPILDMILPRDIENRIEILQLFRTLGERSLILHFPIHTSTTLELLREVLESAAEREKPLAINWKVSLRRPKHHMVFSHAIPSIIAKGPSSVTDTGTGEACHRISKGDYKNTNHQTDSFQQQLLDRVLRREALVKIRERVEEQARDESDDESNETNEVSNFRLGSTGRLENLASQLGVLSTLLQPVEWHVLYTQLQQELSQYLYLGIPSLQVHGVRVPRQEHLPDIAGLEGKVSKLVRIKYVSMLTKQLETDILRSNSDWRKKGARYDFGLINKYANVLSCVQVVGLFTVIVDNMHYPLAIVRPLQIHRRHRHTGFYHATMGDIYKIVRVSSFVRSVFVQQMAPENKMCYINDLQDPDMFLRLREYRIESY</sequence>
<evidence type="ECO:0000313" key="3">
    <source>
        <dbReference type="Proteomes" id="UP000007148"/>
    </source>
</evidence>
<keyword evidence="3" id="KW-1185">Reference proteome</keyword>
<accession>G4TEL6</accession>
<dbReference type="HOGENOM" id="CLU_009122_2_0_1"/>
<dbReference type="Proteomes" id="UP000007148">
    <property type="component" value="Unassembled WGS sequence"/>
</dbReference>
<name>G4TEL6_SERID</name>